<dbReference type="GO" id="GO:0007186">
    <property type="term" value="P:G protein-coupled receptor signaling pathway"/>
    <property type="evidence" value="ECO:0007669"/>
    <property type="project" value="InterPro"/>
</dbReference>
<dbReference type="SUPFAM" id="SSF52540">
    <property type="entry name" value="P-loop containing nucleoside triphosphate hydrolases"/>
    <property type="match status" value="1"/>
</dbReference>
<dbReference type="Gene3D" id="3.40.50.300">
    <property type="entry name" value="P-loop containing nucleotide triphosphate hydrolases"/>
    <property type="match status" value="1"/>
</dbReference>
<dbReference type="InterPro" id="IPR015898">
    <property type="entry name" value="G-protein_gamma-like_dom"/>
</dbReference>
<evidence type="ECO:0000256" key="1">
    <source>
        <dbReference type="SAM" id="Coils"/>
    </source>
</evidence>
<dbReference type="EMBL" id="RFFH01000004">
    <property type="protein sequence ID" value="RMI32894.1"/>
    <property type="molecule type" value="Genomic_DNA"/>
</dbReference>
<sequence>MTRSAAVESVPVKHTDRLAPELAVLDELAGLSRSAGRADLSARLDMARSRTVDPRIRLVVVGAPKHGMSTLVNGLVGSAVSATDSPVSVPVIAAYGPQPTATLIRHVNGRTERQPVDPLNPGPALAAEGVVRAEFTEPSALLAEGVVLMDAPGGADAPGTWPLIAAADAVLYVSEAAVEYSPSQLALLKRIRQACPTVICVLNKIDRFPHWARVQQRNRELLDAADLGFAVAPVSAKMHWQAGRGRDGAVESGVPQLIEHLRDYVLARADAVAADVTRSDARAVCDQLTQALRAEADILRDPQRADEAADRLRAVRAEVEELRLRAANWQLALSDGCAELMAEAEHDLRQRLRVLLREAEAELADRNPFRGWAEFGTDLDARIRAAVEESFLIAHYQAVELAERLAGKFVGPGDAVALPSLRLGEADEVLASVTALEPLTAGRGTVPHLSLTVMRGSYAGLLMVGLLTSMLKMPLVNWYSGAAAVVLGGNALWEDRKHRRDRRQIEAKLAVTRLMDDVVFQVGKESRTRLRAAQRLLRDHFTDVAAGAMRTLDESQTAAEAAAVSYHPETRSHRLSEIDASLGRLAALRAGLGG</sequence>
<feature type="domain" description="G protein gamma" evidence="2">
    <location>
        <begin position="308"/>
        <end position="373"/>
    </location>
</feature>
<evidence type="ECO:0000313" key="4">
    <source>
        <dbReference type="Proteomes" id="UP000279275"/>
    </source>
</evidence>
<comment type="caution">
    <text evidence="3">The sequence shown here is derived from an EMBL/GenBank/DDBJ whole genome shotgun (WGS) entry which is preliminary data.</text>
</comment>
<reference evidence="3 4" key="1">
    <citation type="submission" date="2018-10" db="EMBL/GenBank/DDBJ databases">
        <title>Isolation from cow dung.</title>
        <authorList>
            <person name="Ling L."/>
        </authorList>
    </citation>
    <scope>NUCLEOTIDE SEQUENCE [LARGE SCALE GENOMIC DNA]</scope>
    <source>
        <strain evidence="3 4">NEAU-LL90</strain>
    </source>
</reference>
<dbReference type="PROSITE" id="PS50058">
    <property type="entry name" value="G_PROTEIN_GAMMA"/>
    <property type="match status" value="1"/>
</dbReference>
<keyword evidence="4" id="KW-1185">Reference proteome</keyword>
<dbReference type="OrthoDB" id="3798616at2"/>
<gene>
    <name evidence="3" type="ORF">EBN03_13325</name>
</gene>
<proteinExistence type="predicted"/>
<dbReference type="InterPro" id="IPR027417">
    <property type="entry name" value="P-loop_NTPase"/>
</dbReference>
<dbReference type="Proteomes" id="UP000279275">
    <property type="component" value="Unassembled WGS sequence"/>
</dbReference>
<keyword evidence="1" id="KW-0175">Coiled coil</keyword>
<accession>A0A3M2L6C3</accession>
<evidence type="ECO:0000259" key="2">
    <source>
        <dbReference type="PROSITE" id="PS50058"/>
    </source>
</evidence>
<feature type="coiled-coil region" evidence="1">
    <location>
        <begin position="305"/>
        <end position="362"/>
    </location>
</feature>
<organism evidence="3 4">
    <name type="scientific">Nocardia stercoris</name>
    <dbReference type="NCBI Taxonomy" id="2483361"/>
    <lineage>
        <taxon>Bacteria</taxon>
        <taxon>Bacillati</taxon>
        <taxon>Actinomycetota</taxon>
        <taxon>Actinomycetes</taxon>
        <taxon>Mycobacteriales</taxon>
        <taxon>Nocardiaceae</taxon>
        <taxon>Nocardia</taxon>
    </lineage>
</organism>
<name>A0A3M2L6C3_9NOCA</name>
<dbReference type="AlphaFoldDB" id="A0A3M2L6C3"/>
<evidence type="ECO:0000313" key="3">
    <source>
        <dbReference type="EMBL" id="RMI32894.1"/>
    </source>
</evidence>
<protein>
    <recommendedName>
        <fullName evidence="2">G protein gamma domain-containing protein</fullName>
    </recommendedName>
</protein>